<keyword evidence="4" id="KW-1185">Reference proteome</keyword>
<proteinExistence type="predicted"/>
<dbReference type="Pfam" id="PF16318">
    <property type="entry name" value="DUF4957"/>
    <property type="match status" value="1"/>
</dbReference>
<dbReference type="Pfam" id="PF00041">
    <property type="entry name" value="fn3"/>
    <property type="match status" value="1"/>
</dbReference>
<dbReference type="Gene3D" id="2.60.40.10">
    <property type="entry name" value="Immunoglobulins"/>
    <property type="match status" value="1"/>
</dbReference>
<evidence type="ECO:0000256" key="1">
    <source>
        <dbReference type="SAM" id="SignalP"/>
    </source>
</evidence>
<dbReference type="Gene3D" id="2.160.20.10">
    <property type="entry name" value="Single-stranded right-handed beta-helix, Pectin lyase-like"/>
    <property type="match status" value="1"/>
</dbReference>
<dbReference type="EMBL" id="JACIEP010000002">
    <property type="protein sequence ID" value="MBB4034997.1"/>
    <property type="molecule type" value="Genomic_DNA"/>
</dbReference>
<dbReference type="InterPro" id="IPR013783">
    <property type="entry name" value="Ig-like_fold"/>
</dbReference>
<accession>A0A840CG85</accession>
<organism evidence="3 4">
    <name type="scientific">Dysgonomonas hofstadii</name>
    <dbReference type="NCBI Taxonomy" id="637886"/>
    <lineage>
        <taxon>Bacteria</taxon>
        <taxon>Pseudomonadati</taxon>
        <taxon>Bacteroidota</taxon>
        <taxon>Bacteroidia</taxon>
        <taxon>Bacteroidales</taxon>
        <taxon>Dysgonomonadaceae</taxon>
        <taxon>Dysgonomonas</taxon>
    </lineage>
</organism>
<dbReference type="Proteomes" id="UP000555103">
    <property type="component" value="Unassembled WGS sequence"/>
</dbReference>
<feature type="domain" description="Fibronectin type-III" evidence="2">
    <location>
        <begin position="40"/>
        <end position="134"/>
    </location>
</feature>
<evidence type="ECO:0000313" key="4">
    <source>
        <dbReference type="Proteomes" id="UP000555103"/>
    </source>
</evidence>
<dbReference type="PROSITE" id="PS50853">
    <property type="entry name" value="FN3"/>
    <property type="match status" value="1"/>
</dbReference>
<dbReference type="InterPro" id="IPR036116">
    <property type="entry name" value="FN3_sf"/>
</dbReference>
<dbReference type="SUPFAM" id="SSF49265">
    <property type="entry name" value="Fibronectin type III"/>
    <property type="match status" value="1"/>
</dbReference>
<sequence>MKKLFKYTTLIGILLLTGFVAVSCDDVDDIVNPDFDRLFSPVDLKGTISNMTGVKVTWTESKDAEAYILEVIEGADESGEKVASYTVTPDEIPYTVIGLEGETEYTIRVKATTNQGREDSKWSTIVVTTGTEQIFLNFEDGDIDYTEVTLRWTAGEVATKIMLTPGDIEHTVTASEIAAGQATITGLIRATQYKATLLNGTKTRGTKTFETRGAAIEVTPTDDFATMIAEANDEDVFSLAAGEYSVGKLSIKKSITIKGANATNRPVLKALLSLEAGVSFELKDIILNGADAVDAGANADQAIQFNTADVDYGDITITGCEIKNYLKGLLYFNQKGMAESITIDKCIIYDIECNGGDFFDCRKGTAKQINFTNNTVYNSALARDFFRIDNDNSSAFSSAPKLLIDHNTFNNVSNGSSRRMLYVRWVGNEITFTNNILANTDGYYTNQAATNIVLMRNNNYHNAPNFTGSTQSSAKNDTGTYTTLDPGFANVANGDFTLSNSTLISNGIGDPQWIKE</sequence>
<dbReference type="PROSITE" id="PS51257">
    <property type="entry name" value="PROKAR_LIPOPROTEIN"/>
    <property type="match status" value="1"/>
</dbReference>
<dbReference type="InterPro" id="IPR033427">
    <property type="entry name" value="DUF5123"/>
</dbReference>
<dbReference type="AlphaFoldDB" id="A0A840CG85"/>
<feature type="signal peptide" evidence="1">
    <location>
        <begin position="1"/>
        <end position="23"/>
    </location>
</feature>
<reference evidence="3 4" key="1">
    <citation type="submission" date="2020-08" db="EMBL/GenBank/DDBJ databases">
        <title>Genomic Encyclopedia of Type Strains, Phase IV (KMG-IV): sequencing the most valuable type-strain genomes for metagenomic binning, comparative biology and taxonomic classification.</title>
        <authorList>
            <person name="Goeker M."/>
        </authorList>
    </citation>
    <scope>NUCLEOTIDE SEQUENCE [LARGE SCALE GENOMIC DNA]</scope>
    <source>
        <strain evidence="3 4">DSM 104969</strain>
    </source>
</reference>
<keyword evidence="1" id="KW-0732">Signal</keyword>
<dbReference type="CDD" id="cd00063">
    <property type="entry name" value="FN3"/>
    <property type="match status" value="1"/>
</dbReference>
<dbReference type="SUPFAM" id="SSF51126">
    <property type="entry name" value="Pectin lyase-like"/>
    <property type="match status" value="1"/>
</dbReference>
<evidence type="ECO:0000259" key="2">
    <source>
        <dbReference type="PROSITE" id="PS50853"/>
    </source>
</evidence>
<evidence type="ECO:0000313" key="3">
    <source>
        <dbReference type="EMBL" id="MBB4034997.1"/>
    </source>
</evidence>
<gene>
    <name evidence="3" type="ORF">GGR21_000884</name>
</gene>
<protein>
    <recommendedName>
        <fullName evidence="2">Fibronectin type-III domain-containing protein</fullName>
    </recommendedName>
</protein>
<dbReference type="InterPro" id="IPR003961">
    <property type="entry name" value="FN3_dom"/>
</dbReference>
<dbReference type="RefSeq" id="WP_183305921.1">
    <property type="nucleotide sequence ID" value="NZ_JACIEP010000002.1"/>
</dbReference>
<dbReference type="SMART" id="SM00060">
    <property type="entry name" value="FN3"/>
    <property type="match status" value="1"/>
</dbReference>
<dbReference type="InterPro" id="IPR012334">
    <property type="entry name" value="Pectin_lyas_fold"/>
</dbReference>
<name>A0A840CG85_9BACT</name>
<dbReference type="InterPro" id="IPR011050">
    <property type="entry name" value="Pectin_lyase_fold/virulence"/>
</dbReference>
<feature type="chain" id="PRO_5032710805" description="Fibronectin type-III domain-containing protein" evidence="1">
    <location>
        <begin position="24"/>
        <end position="516"/>
    </location>
</feature>
<dbReference type="InterPro" id="IPR032530">
    <property type="entry name" value="DUF4957"/>
</dbReference>
<comment type="caution">
    <text evidence="3">The sequence shown here is derived from an EMBL/GenBank/DDBJ whole genome shotgun (WGS) entry which is preliminary data.</text>
</comment>
<dbReference type="Pfam" id="PF17161">
    <property type="entry name" value="DUF5123"/>
    <property type="match status" value="1"/>
</dbReference>